<dbReference type="InterPro" id="IPR050545">
    <property type="entry name" value="Mycobact_MmpL"/>
</dbReference>
<dbReference type="PANTHER" id="PTHR33406">
    <property type="entry name" value="MEMBRANE PROTEIN MJ1562-RELATED"/>
    <property type="match status" value="1"/>
</dbReference>
<feature type="compositionally biased region" description="Basic and acidic residues" evidence="7">
    <location>
        <begin position="741"/>
        <end position="752"/>
    </location>
</feature>
<evidence type="ECO:0000256" key="3">
    <source>
        <dbReference type="ARBA" id="ARBA00022475"/>
    </source>
</evidence>
<feature type="transmembrane region" description="Helical" evidence="8">
    <location>
        <begin position="177"/>
        <end position="196"/>
    </location>
</feature>
<evidence type="ECO:0000256" key="6">
    <source>
        <dbReference type="ARBA" id="ARBA00023136"/>
    </source>
</evidence>
<evidence type="ECO:0000259" key="9">
    <source>
        <dbReference type="PROSITE" id="PS50156"/>
    </source>
</evidence>
<dbReference type="SUPFAM" id="SSF82866">
    <property type="entry name" value="Multidrug efflux transporter AcrB transmembrane domain"/>
    <property type="match status" value="2"/>
</dbReference>
<gene>
    <name evidence="10" type="ORF">MMA15_25350</name>
</gene>
<dbReference type="Pfam" id="PF03176">
    <property type="entry name" value="MMPL"/>
    <property type="match status" value="2"/>
</dbReference>
<keyword evidence="4 8" id="KW-0812">Transmembrane</keyword>
<keyword evidence="5 8" id="KW-1133">Transmembrane helix</keyword>
<feature type="domain" description="SSD" evidence="9">
    <location>
        <begin position="206"/>
        <end position="331"/>
    </location>
</feature>
<feature type="transmembrane region" description="Helical" evidence="8">
    <location>
        <begin position="203"/>
        <end position="226"/>
    </location>
</feature>
<keyword evidence="11" id="KW-1185">Reference proteome</keyword>
<protein>
    <submittedName>
        <fullName evidence="10">MMPL family transporter</fullName>
    </submittedName>
</protein>
<dbReference type="Gene3D" id="1.20.1640.10">
    <property type="entry name" value="Multidrug efflux transporter AcrB transmembrane domain"/>
    <property type="match status" value="2"/>
</dbReference>
<evidence type="ECO:0000256" key="2">
    <source>
        <dbReference type="ARBA" id="ARBA00010157"/>
    </source>
</evidence>
<dbReference type="InterPro" id="IPR000731">
    <property type="entry name" value="SSD"/>
</dbReference>
<feature type="transmembrane region" description="Helical" evidence="8">
    <location>
        <begin position="561"/>
        <end position="579"/>
    </location>
</feature>
<organism evidence="10 11">
    <name type="scientific">Streptomyces marispadix</name>
    <dbReference type="NCBI Taxonomy" id="2922868"/>
    <lineage>
        <taxon>Bacteria</taxon>
        <taxon>Bacillati</taxon>
        <taxon>Actinomycetota</taxon>
        <taxon>Actinomycetes</taxon>
        <taxon>Kitasatosporales</taxon>
        <taxon>Streptomycetaceae</taxon>
        <taxon>Streptomyces</taxon>
    </lineage>
</organism>
<reference evidence="10" key="2">
    <citation type="journal article" date="2023" name="Int. J. Syst. Evol. Microbiol.">
        <title>Streptomyces marispadix sp. nov., isolated from marine beach sediment of the Northern Coast of Portugal.</title>
        <authorList>
            <person name="dos Santos J.D.N."/>
            <person name="Vitorino I.R."/>
            <person name="Kallscheuer N."/>
            <person name="Srivastava A."/>
            <person name="Krautwurst S."/>
            <person name="Marz M."/>
            <person name="Jogler C."/>
            <person name="Lobo Da Cunha A."/>
            <person name="Catita J."/>
            <person name="Goncalves H."/>
            <person name="Gonzalez I."/>
            <person name="Reyes F."/>
            <person name="Lage O.M."/>
        </authorList>
    </citation>
    <scope>NUCLEOTIDE SEQUENCE</scope>
    <source>
        <strain evidence="10">M600PL45_2</strain>
    </source>
</reference>
<comment type="subcellular location">
    <subcellularLocation>
        <location evidence="1">Cell membrane</location>
        <topology evidence="1">Multi-pass membrane protein</topology>
    </subcellularLocation>
</comment>
<accession>A0ABS9T570</accession>
<reference evidence="10" key="1">
    <citation type="submission" date="2022-03" db="EMBL/GenBank/DDBJ databases">
        <authorList>
            <person name="Santos J.D.N."/>
            <person name="Kallscheuer N."/>
            <person name="Jogler C."/>
            <person name="Lage O.M."/>
        </authorList>
    </citation>
    <scope>NUCLEOTIDE SEQUENCE</scope>
    <source>
        <strain evidence="10">M600PL45_2</strain>
    </source>
</reference>
<evidence type="ECO:0000256" key="7">
    <source>
        <dbReference type="SAM" id="MobiDB-lite"/>
    </source>
</evidence>
<feature type="transmembrane region" description="Helical" evidence="8">
    <location>
        <begin position="646"/>
        <end position="662"/>
    </location>
</feature>
<keyword evidence="3" id="KW-1003">Cell membrane</keyword>
<feature type="transmembrane region" description="Helical" evidence="8">
    <location>
        <begin position="668"/>
        <end position="691"/>
    </location>
</feature>
<feature type="transmembrane region" description="Helical" evidence="8">
    <location>
        <begin position="281"/>
        <end position="302"/>
    </location>
</feature>
<feature type="transmembrane region" description="Helical" evidence="8">
    <location>
        <begin position="367"/>
        <end position="387"/>
    </location>
</feature>
<proteinExistence type="inferred from homology"/>
<evidence type="ECO:0000313" key="10">
    <source>
        <dbReference type="EMBL" id="MCH6163603.1"/>
    </source>
</evidence>
<comment type="similarity">
    <text evidence="2">Belongs to the resistance-nodulation-cell division (RND) (TC 2.A.6) family. MmpL subfamily.</text>
</comment>
<feature type="transmembrane region" description="Helical" evidence="8">
    <location>
        <begin position="599"/>
        <end position="617"/>
    </location>
</feature>
<sequence>MLRRIAELALHRPRALLVLSLIAVVAMGAVGFGAFGKLQAGGFEDPDAPSSRARTLIADKFGGEDNLVLLVRADGGSASLKSAPVREAGEKLTKELRESEQVSHVSSYWDAGGSALTSRDGSQALVLAHVKGDSSQVADRTEEITDEWSGDQGPVEVRAGGGAALNNDISGQVSKDLAVAESIAVPLTLVLLVVAFGSFVAALLPLAIGLIAILGTFAELFVLGSITDVSVFSVNLTTALGLGLGIDYGLLIVSRFRERLSEGDEVGDALRTTVTTAGRTIAFSAATVVAALAALLLFPPFFLRSFAYAGIGVVAIAALAALIVVPALLAVLGHRVNKGRLPWAEAVRRPDAPVWGRLARTVMRRPVLTALPVLAVLLLAASPLLGARFGMPDERVLPEDAQSRQVSSVLEKEFPGSSTEAAQVVTTAGVPRDALDAYAGRISRLDGVARVEASSGLHVDGKAAPAGRAQAALGTADAELINVVPEAGSTAEERQDVVREVRDLEAPGTGEALVGGRDAQLVDTKASIGDRLPGAIGMVVGSTFVLLFLFTGSVLQPLRALVLNAVSLTASIGAMVWIFQEGHLSSVLGFTEMPMDTSMTVLMFCIVFGLSMDYEVFVTSRIKELHDGGADNATAVTRGLSRTGRIVTMAAGLLAVSFFAFATSEISFLQMFGLGSGLAILIDAVAVRGVLVPAAMRLLGRGAWYAPRVLRRLHGRVGLEESGGRPGTEPGRYDSQQPEAGKAREQRPRGETQGEAQAPTGAGV</sequence>
<dbReference type="InterPro" id="IPR004869">
    <property type="entry name" value="MMPL_dom"/>
</dbReference>
<dbReference type="PROSITE" id="PS50156">
    <property type="entry name" value="SSD"/>
    <property type="match status" value="1"/>
</dbReference>
<evidence type="ECO:0000313" key="11">
    <source>
        <dbReference type="Proteomes" id="UP001166784"/>
    </source>
</evidence>
<comment type="caution">
    <text evidence="10">The sequence shown here is derived from an EMBL/GenBank/DDBJ whole genome shotgun (WGS) entry which is preliminary data.</text>
</comment>
<feature type="region of interest" description="Disordered" evidence="7">
    <location>
        <begin position="718"/>
        <end position="764"/>
    </location>
</feature>
<feature type="transmembrane region" description="Helical" evidence="8">
    <location>
        <begin position="308"/>
        <end position="332"/>
    </location>
</feature>
<name>A0ABS9T570_9ACTN</name>
<dbReference type="EMBL" id="JAKWJU010000002">
    <property type="protein sequence ID" value="MCH6163603.1"/>
    <property type="molecule type" value="Genomic_DNA"/>
</dbReference>
<dbReference type="Proteomes" id="UP001166784">
    <property type="component" value="Unassembled WGS sequence"/>
</dbReference>
<evidence type="ECO:0000256" key="1">
    <source>
        <dbReference type="ARBA" id="ARBA00004651"/>
    </source>
</evidence>
<dbReference type="PANTHER" id="PTHR33406:SF11">
    <property type="entry name" value="MEMBRANE PROTEIN SCO6666-RELATED"/>
    <property type="match status" value="1"/>
</dbReference>
<evidence type="ECO:0000256" key="5">
    <source>
        <dbReference type="ARBA" id="ARBA00022989"/>
    </source>
</evidence>
<evidence type="ECO:0000256" key="8">
    <source>
        <dbReference type="SAM" id="Phobius"/>
    </source>
</evidence>
<feature type="transmembrane region" description="Helical" evidence="8">
    <location>
        <begin position="232"/>
        <end position="253"/>
    </location>
</feature>
<evidence type="ECO:0000256" key="4">
    <source>
        <dbReference type="ARBA" id="ARBA00022692"/>
    </source>
</evidence>
<feature type="transmembrane region" description="Helical" evidence="8">
    <location>
        <begin position="535"/>
        <end position="554"/>
    </location>
</feature>
<keyword evidence="6 8" id="KW-0472">Membrane</keyword>
<dbReference type="RefSeq" id="WP_241063486.1">
    <property type="nucleotide sequence ID" value="NZ_JAKWJU010000002.1"/>
</dbReference>